<evidence type="ECO:0000256" key="2">
    <source>
        <dbReference type="ARBA" id="ARBA00022448"/>
    </source>
</evidence>
<dbReference type="Gene3D" id="1.25.10.10">
    <property type="entry name" value="Leucine-rich Repeat Variant"/>
    <property type="match status" value="1"/>
</dbReference>
<organism evidence="4 5">
    <name type="scientific">Bodo saltans</name>
    <name type="common">Flagellated protozoan</name>
    <dbReference type="NCBI Taxonomy" id="75058"/>
    <lineage>
        <taxon>Eukaryota</taxon>
        <taxon>Discoba</taxon>
        <taxon>Euglenozoa</taxon>
        <taxon>Kinetoplastea</taxon>
        <taxon>Metakinetoplastina</taxon>
        <taxon>Eubodonida</taxon>
        <taxon>Bodonidae</taxon>
        <taxon>Bodo</taxon>
    </lineage>
</organism>
<dbReference type="OrthoDB" id="29145at2759"/>
<proteinExistence type="inferred from homology"/>
<evidence type="ECO:0000313" key="4">
    <source>
        <dbReference type="EMBL" id="CUG07169.1"/>
    </source>
</evidence>
<dbReference type="SMART" id="SM00185">
    <property type="entry name" value="ARM"/>
    <property type="match status" value="2"/>
</dbReference>
<dbReference type="AlphaFoldDB" id="A0A0S4IXS7"/>
<dbReference type="InterPro" id="IPR000225">
    <property type="entry name" value="Armadillo"/>
</dbReference>
<dbReference type="GO" id="GO:0015031">
    <property type="term" value="P:protein transport"/>
    <property type="evidence" value="ECO:0007669"/>
    <property type="project" value="UniProtKB-KW"/>
</dbReference>
<feature type="non-terminal residue" evidence="4">
    <location>
        <position position="396"/>
    </location>
</feature>
<keyword evidence="2" id="KW-0813">Transport</keyword>
<keyword evidence="5" id="KW-1185">Reference proteome</keyword>
<dbReference type="EMBL" id="CYKH01000628">
    <property type="protein sequence ID" value="CUG07169.1"/>
    <property type="molecule type" value="Genomic_DNA"/>
</dbReference>
<accession>A0A0S4IXS7</accession>
<dbReference type="InterPro" id="IPR016024">
    <property type="entry name" value="ARM-type_fold"/>
</dbReference>
<dbReference type="VEuPathDB" id="TriTrypDB:BSAL_73630"/>
<evidence type="ECO:0000313" key="5">
    <source>
        <dbReference type="Proteomes" id="UP000051952"/>
    </source>
</evidence>
<comment type="similarity">
    <text evidence="1">Belongs to the importin alpha family.</text>
</comment>
<evidence type="ECO:0000256" key="3">
    <source>
        <dbReference type="ARBA" id="ARBA00022927"/>
    </source>
</evidence>
<dbReference type="InterPro" id="IPR011989">
    <property type="entry name" value="ARM-like"/>
</dbReference>
<dbReference type="Proteomes" id="UP000051952">
    <property type="component" value="Unassembled WGS sequence"/>
</dbReference>
<dbReference type="PANTHER" id="PTHR23316">
    <property type="entry name" value="IMPORTIN ALPHA"/>
    <property type="match status" value="1"/>
</dbReference>
<name>A0A0S4IXS7_BODSA</name>
<dbReference type="SUPFAM" id="SSF48371">
    <property type="entry name" value="ARM repeat"/>
    <property type="match status" value="1"/>
</dbReference>
<gene>
    <name evidence="4" type="ORF">BSAL_73630</name>
</gene>
<reference evidence="5" key="1">
    <citation type="submission" date="2015-09" db="EMBL/GenBank/DDBJ databases">
        <authorList>
            <consortium name="Pathogen Informatics"/>
        </authorList>
    </citation>
    <scope>NUCLEOTIDE SEQUENCE [LARGE SCALE GENOMIC DNA]</scope>
    <source>
        <strain evidence="5">Lake Konstanz</strain>
    </source>
</reference>
<evidence type="ECO:0000256" key="1">
    <source>
        <dbReference type="ARBA" id="ARBA00010394"/>
    </source>
</evidence>
<sequence>MCLLRKSLAESDTPPPIDAVLDSGIMPLIVEYLNPAACGNTPEVLHEASWALLNVMSGDDTQTVRAIETPHTVEATMALLSNSSVPCRTREHAAWALANIAGTGDSFRSALLLQGAFPLLMAYLHDCVRESFSLENAIWSIGNFVRPLLNIKVDTVPYLSHIPSMITCVLASKNAHKDAEQLLWVIGFLIRDTVDECLQQGILVPIMEFMTLVASALDAADKTSFQLLVLAWLTVVVDISAGDDEATMLLTGVVPIICKAFFVITQHLVPENPKQWLPAANCALLALSNITAIPDGAATILRDFPEGLVACLHAYAEKYMACYHDSGSDTAVARLLSASVKEAVFLLCNLIVKISDDPMRALMYCALSPIVENTQRPSSWVSHDCWRDATQKCLEA</sequence>
<keyword evidence="3" id="KW-0653">Protein transport</keyword>
<protein>
    <submittedName>
        <fullName evidence="4">Importin subunit alpha-8-like, putative</fullName>
    </submittedName>
</protein>